<dbReference type="EMBL" id="JASVWF010000006">
    <property type="protein sequence ID" value="MDL5159048.1"/>
    <property type="molecule type" value="Genomic_DNA"/>
</dbReference>
<keyword evidence="1" id="KW-1133">Transmembrane helix</keyword>
<protein>
    <submittedName>
        <fullName evidence="3">Toll/interleukin-1 receptor domain-containing protein</fullName>
    </submittedName>
</protein>
<organism evidence="3 4">
    <name type="scientific">Actinomycetospora termitidis</name>
    <dbReference type="NCBI Taxonomy" id="3053470"/>
    <lineage>
        <taxon>Bacteria</taxon>
        <taxon>Bacillati</taxon>
        <taxon>Actinomycetota</taxon>
        <taxon>Actinomycetes</taxon>
        <taxon>Pseudonocardiales</taxon>
        <taxon>Pseudonocardiaceae</taxon>
        <taxon>Actinomycetospora</taxon>
    </lineage>
</organism>
<evidence type="ECO:0000313" key="3">
    <source>
        <dbReference type="EMBL" id="MDL5159048.1"/>
    </source>
</evidence>
<dbReference type="InterPro" id="IPR000157">
    <property type="entry name" value="TIR_dom"/>
</dbReference>
<evidence type="ECO:0000259" key="2">
    <source>
        <dbReference type="PROSITE" id="PS50104"/>
    </source>
</evidence>
<gene>
    <name evidence="3" type="ORF">QRT03_23980</name>
</gene>
<accession>A0ABT7MEF8</accession>
<proteinExistence type="predicted"/>
<dbReference type="InterPro" id="IPR015943">
    <property type="entry name" value="WD40/YVTN_repeat-like_dom_sf"/>
</dbReference>
<dbReference type="Gene3D" id="2.130.10.10">
    <property type="entry name" value="YVTN repeat-like/Quinoprotein amine dehydrogenase"/>
    <property type="match status" value="2"/>
</dbReference>
<name>A0ABT7MEF8_9PSEU</name>
<dbReference type="SUPFAM" id="SSF82171">
    <property type="entry name" value="DPP6 N-terminal domain-like"/>
    <property type="match status" value="1"/>
</dbReference>
<dbReference type="SUPFAM" id="SSF63829">
    <property type="entry name" value="Calcium-dependent phosphotriesterase"/>
    <property type="match status" value="1"/>
</dbReference>
<feature type="transmembrane region" description="Helical" evidence="1">
    <location>
        <begin position="204"/>
        <end position="224"/>
    </location>
</feature>
<comment type="caution">
    <text evidence="3">The sequence shown here is derived from an EMBL/GenBank/DDBJ whole genome shotgun (WGS) entry which is preliminary data.</text>
</comment>
<dbReference type="Gene3D" id="3.40.50.10140">
    <property type="entry name" value="Toll/interleukin-1 receptor homology (TIR) domain"/>
    <property type="match status" value="1"/>
</dbReference>
<dbReference type="InterPro" id="IPR035897">
    <property type="entry name" value="Toll_tir_struct_dom_sf"/>
</dbReference>
<dbReference type="Proteomes" id="UP001231924">
    <property type="component" value="Unassembled WGS sequence"/>
</dbReference>
<keyword evidence="4" id="KW-1185">Reference proteome</keyword>
<evidence type="ECO:0000256" key="1">
    <source>
        <dbReference type="SAM" id="Phobius"/>
    </source>
</evidence>
<sequence>MSTSATRAPADHGATYAAFVSYSHRADGALAAQLQVGIERFATEARAARTVRVFRDDANLGASPDLWATIEDALARSEWLVVLASPLAARSDWVGRELDWWRTHRSVHRILVVLTDGTLTWSGDDFDPTSSTALHPRLRGVFGAEPRTVDAREMRAGASRRARDDAFQSVLADVTATVRGVEKDTIRGEHLAIQRRAVRRARGAVVALSVLVVLALVAGGIAWYQRGRAVEQTNLAVARQLASTAVSRTGTDLPAAALLAVAAFRNTPNPQTRAALMQTDLASPHLTGVRHLPVPVSSVDGSDDGSTVLVGLVDGRVVRLPFDGGPMSDVLTLPTRVDEIATDSSGQVVVATGGGSTFLARNGRTMPLTVPGSNVTHVAMAPSGRTAVLTLDVPATPQSRTAVVDVASGAARLVVPSMSAAEVTLPNDDEVVVMGLEGWERRRTVDGSVVSSVPLSGFGARLYATAISRDGAAFTHTNDSGVFDVGSTLSGAGEVPVSEATAPVTKADALALSPDGRRTAAAGAGTIYVSDVTASGAAAAAPVALTGIPDVTEGGLEFLGDGSRLVSASGTSIATWDLRQVDRLTRALPTKADWACTACPPPEIAVSPDGARVAVLDGRESVLAVQSLAGGPPAILRSEQMAGGLAWDPGGGLTVHAVRPIPPTPLVAGTLPSTYDDDAVSTRITTDGRAISVVDDGTVVTRDVRSGQVVADVPGPVALGQYDEAVGSVSPDGAHAAVVGDAGAAVVEPATRQVVARLPGDVTSATYAGRVLLVQRADGSLETWTEDGRALLRTLPPDPGYEGAAPVTGDSEELIGRPRLDGSLDVVDLASGVPLASLPAPADGGLKTGHAFTRDARTLLSVTESADEEPTAMLVRDLSDDALVALACRVAGRDLTPTEWTSVTGTDPPDDLSCR</sequence>
<dbReference type="PROSITE" id="PS50104">
    <property type="entry name" value="TIR"/>
    <property type="match status" value="1"/>
</dbReference>
<keyword evidence="3" id="KW-0675">Receptor</keyword>
<feature type="domain" description="TIR" evidence="2">
    <location>
        <begin position="14"/>
        <end position="145"/>
    </location>
</feature>
<keyword evidence="1" id="KW-0812">Transmembrane</keyword>
<reference evidence="3 4" key="1">
    <citation type="submission" date="2023-06" db="EMBL/GenBank/DDBJ databases">
        <title>Actinomycetospora Odt1-22.</title>
        <authorList>
            <person name="Supong K."/>
        </authorList>
    </citation>
    <scope>NUCLEOTIDE SEQUENCE [LARGE SCALE GENOMIC DNA]</scope>
    <source>
        <strain evidence="3 4">Odt1-22</strain>
    </source>
</reference>
<dbReference type="RefSeq" id="WP_286055617.1">
    <property type="nucleotide sequence ID" value="NZ_JASVWF010000006.1"/>
</dbReference>
<dbReference type="SUPFAM" id="SSF52200">
    <property type="entry name" value="Toll/Interleukin receptor TIR domain"/>
    <property type="match status" value="1"/>
</dbReference>
<evidence type="ECO:0000313" key="4">
    <source>
        <dbReference type="Proteomes" id="UP001231924"/>
    </source>
</evidence>
<keyword evidence="1" id="KW-0472">Membrane</keyword>